<dbReference type="Proteomes" id="UP000053259">
    <property type="component" value="Unassembled WGS sequence"/>
</dbReference>
<reference evidence="3 4" key="1">
    <citation type="submission" date="2015-01" db="EMBL/GenBank/DDBJ databases">
        <title>The Genome Sequence of Ochroconis gallopava CBS43764.</title>
        <authorList>
            <consortium name="The Broad Institute Genomics Platform"/>
            <person name="Cuomo C."/>
            <person name="de Hoog S."/>
            <person name="Gorbushina A."/>
            <person name="Stielow B."/>
            <person name="Teixiera M."/>
            <person name="Abouelleil A."/>
            <person name="Chapman S.B."/>
            <person name="Priest M."/>
            <person name="Young S.K."/>
            <person name="Wortman J."/>
            <person name="Nusbaum C."/>
            <person name="Birren B."/>
        </authorList>
    </citation>
    <scope>NUCLEOTIDE SEQUENCE [LARGE SCALE GENOMIC DNA]</scope>
    <source>
        <strain evidence="3 4">CBS 43764</strain>
    </source>
</reference>
<organism evidence="3 4">
    <name type="scientific">Verruconis gallopava</name>
    <dbReference type="NCBI Taxonomy" id="253628"/>
    <lineage>
        <taxon>Eukaryota</taxon>
        <taxon>Fungi</taxon>
        <taxon>Dikarya</taxon>
        <taxon>Ascomycota</taxon>
        <taxon>Pezizomycotina</taxon>
        <taxon>Dothideomycetes</taxon>
        <taxon>Pleosporomycetidae</taxon>
        <taxon>Venturiales</taxon>
        <taxon>Sympoventuriaceae</taxon>
        <taxon>Verruconis</taxon>
    </lineage>
</organism>
<evidence type="ECO:0000313" key="4">
    <source>
        <dbReference type="Proteomes" id="UP000053259"/>
    </source>
</evidence>
<dbReference type="InterPro" id="IPR011611">
    <property type="entry name" value="PfkB_dom"/>
</dbReference>
<evidence type="ECO:0000259" key="2">
    <source>
        <dbReference type="Pfam" id="PF00294"/>
    </source>
</evidence>
<dbReference type="EMBL" id="KN847530">
    <property type="protein sequence ID" value="KIW08719.1"/>
    <property type="molecule type" value="Genomic_DNA"/>
</dbReference>
<dbReference type="SUPFAM" id="SSF53613">
    <property type="entry name" value="Ribokinase-like"/>
    <property type="match status" value="1"/>
</dbReference>
<dbReference type="Pfam" id="PF00294">
    <property type="entry name" value="PfkB"/>
    <property type="match status" value="1"/>
</dbReference>
<feature type="region of interest" description="Disordered" evidence="1">
    <location>
        <begin position="1"/>
        <end position="48"/>
    </location>
</feature>
<gene>
    <name evidence="3" type="ORF">PV09_00662</name>
</gene>
<dbReference type="Gene3D" id="3.40.1190.20">
    <property type="match status" value="1"/>
</dbReference>
<dbReference type="HOGENOM" id="CLU_032834_0_0_1"/>
<dbReference type="STRING" id="253628.A0A0D2BBJ4"/>
<dbReference type="FunCoup" id="A0A0D2BBJ4">
    <property type="interactions" value="15"/>
</dbReference>
<feature type="compositionally biased region" description="Polar residues" evidence="1">
    <location>
        <begin position="25"/>
        <end position="45"/>
    </location>
</feature>
<name>A0A0D2BBJ4_9PEZI</name>
<accession>A0A0D2BBJ4</accession>
<dbReference type="VEuPathDB" id="FungiDB:PV09_00662"/>
<dbReference type="OrthoDB" id="497927at2759"/>
<dbReference type="InterPro" id="IPR034094">
    <property type="entry name" value="Mak32"/>
</dbReference>
<sequence length="390" mass="43115">MAAPTDMVMDVDRPNPRLNGGSPRNYLQNGSPGSPYNGSPRSMHNGSPRRMGLDFVTLGMFIIDEIHFPPPQPAVQNIPGGAGSFSALGARIFSSPPVLSRAVGWIVDCGSDFPPALRHYLTEWETYCLMRETPDRLTTRGLNEYGEHDFRAFRYLTPKRRLEFTDLMPEMLLSKSFHLICSPSRCIEQVEGILRRRSRELGVDVSKRPLFIWEPVPDLCTPSQLDVARQALRNVEVVSPNHMELCAFFGISGSLPDSGAVDRNMVERCADEWLSSGIGVEDGPGAIVVRAGREGCYIATRKQSCWLPAYHQSPEKVKDPTGGGNTFLGGLAVALARDKSLVEAAIWGTVAASFAIEQIGMPIRTVGQDGKERWNGDRVAERLELYLQRL</sequence>
<dbReference type="InParanoid" id="A0A0D2BBJ4"/>
<dbReference type="PANTHER" id="PTHR47098:SF2">
    <property type="entry name" value="PROTEIN MAK32"/>
    <property type="match status" value="1"/>
</dbReference>
<dbReference type="AlphaFoldDB" id="A0A0D2BBJ4"/>
<keyword evidence="4" id="KW-1185">Reference proteome</keyword>
<dbReference type="InterPro" id="IPR029056">
    <property type="entry name" value="Ribokinase-like"/>
</dbReference>
<proteinExistence type="predicted"/>
<dbReference type="PANTHER" id="PTHR47098">
    <property type="entry name" value="PROTEIN MAK32"/>
    <property type="match status" value="1"/>
</dbReference>
<feature type="domain" description="Carbohydrate kinase PfkB" evidence="2">
    <location>
        <begin position="218"/>
        <end position="360"/>
    </location>
</feature>
<evidence type="ECO:0000256" key="1">
    <source>
        <dbReference type="SAM" id="MobiDB-lite"/>
    </source>
</evidence>
<dbReference type="GeneID" id="27308635"/>
<protein>
    <recommendedName>
        <fullName evidence="2">Carbohydrate kinase PfkB domain-containing protein</fullName>
    </recommendedName>
</protein>
<evidence type="ECO:0000313" key="3">
    <source>
        <dbReference type="EMBL" id="KIW08719.1"/>
    </source>
</evidence>
<dbReference type="RefSeq" id="XP_016218588.1">
    <property type="nucleotide sequence ID" value="XM_016353435.1"/>
</dbReference>
<dbReference type="CDD" id="cd01943">
    <property type="entry name" value="MAK32"/>
    <property type="match status" value="1"/>
</dbReference>